<dbReference type="Pfam" id="PF09397">
    <property type="entry name" value="FtsK_gamma"/>
    <property type="match status" value="1"/>
</dbReference>
<dbReference type="Pfam" id="PF13491">
    <property type="entry name" value="FtsK_4TM"/>
    <property type="match status" value="1"/>
</dbReference>
<organism evidence="17 18">
    <name type="scientific">Humidesulfovibrio mexicanus</name>
    <dbReference type="NCBI Taxonomy" id="147047"/>
    <lineage>
        <taxon>Bacteria</taxon>
        <taxon>Pseudomonadati</taxon>
        <taxon>Thermodesulfobacteriota</taxon>
        <taxon>Desulfovibrionia</taxon>
        <taxon>Desulfovibrionales</taxon>
        <taxon>Desulfovibrionaceae</taxon>
        <taxon>Humidesulfovibrio</taxon>
    </lineage>
</organism>
<feature type="domain" description="FtsK" evidence="16">
    <location>
        <begin position="438"/>
        <end position="637"/>
    </location>
</feature>
<dbReference type="PANTHER" id="PTHR22683:SF41">
    <property type="entry name" value="DNA TRANSLOCASE FTSK"/>
    <property type="match status" value="1"/>
</dbReference>
<feature type="compositionally biased region" description="Low complexity" evidence="14">
    <location>
        <begin position="265"/>
        <end position="275"/>
    </location>
</feature>
<dbReference type="InterPro" id="IPR041027">
    <property type="entry name" value="FtsK_alpha"/>
</dbReference>
<dbReference type="PANTHER" id="PTHR22683">
    <property type="entry name" value="SPORULATION PROTEIN RELATED"/>
    <property type="match status" value="1"/>
</dbReference>
<dbReference type="EMBL" id="FZOC01000002">
    <property type="protein sequence ID" value="SNR82160.1"/>
    <property type="molecule type" value="Genomic_DNA"/>
</dbReference>
<keyword evidence="18" id="KW-1185">Reference proteome</keyword>
<evidence type="ECO:0000256" key="4">
    <source>
        <dbReference type="ARBA" id="ARBA00022618"/>
    </source>
</evidence>
<dbReference type="Proteomes" id="UP000198324">
    <property type="component" value="Unassembled WGS sequence"/>
</dbReference>
<dbReference type="Gene3D" id="1.10.10.10">
    <property type="entry name" value="Winged helix-like DNA-binding domain superfamily/Winged helix DNA-binding domain"/>
    <property type="match status" value="1"/>
</dbReference>
<evidence type="ECO:0000256" key="11">
    <source>
        <dbReference type="ARBA" id="ARBA00023136"/>
    </source>
</evidence>
<feature type="region of interest" description="Disordered" evidence="14">
    <location>
        <begin position="218"/>
        <end position="280"/>
    </location>
</feature>
<dbReference type="SUPFAM" id="SSF46785">
    <property type="entry name" value="Winged helix' DNA-binding domain"/>
    <property type="match status" value="1"/>
</dbReference>
<dbReference type="InterPro" id="IPR036390">
    <property type="entry name" value="WH_DNA-bd_sf"/>
</dbReference>
<dbReference type="PROSITE" id="PS50901">
    <property type="entry name" value="FTSK"/>
    <property type="match status" value="1"/>
</dbReference>
<feature type="transmembrane region" description="Helical" evidence="15">
    <location>
        <begin position="36"/>
        <end position="53"/>
    </location>
</feature>
<evidence type="ECO:0000256" key="6">
    <source>
        <dbReference type="ARBA" id="ARBA00022741"/>
    </source>
</evidence>
<sequence>MPASRKPAPKRGGRVATFGAEGRATDTVKFRMEIRGLAYLFVAAFLALCVFSFDPLDPTFNQAVSAARKTGNLAGRIGSYSAGVLVEIFGIGALAWPLVIAYIGLAQFAERLRLGLFRWIGVGLLVLSVMAWATKPWAAPLPGQAPTLAGGGVVGKLAVSTTFSLFNSWGSVLCWLFLSAVSLQIGFQVSWGAVFKRLRSFLYDQWCKRRERNLRRKAVEEADRATKRDSQPKERAEKPSLRLLERLGERMNRRADESETTRNTSASSAEPSAAPTGADMVLKPFTAPAPQKKSASRLGPGPELPAVELLREAPTQQAVADPKTLQAKARQLTSCLADFNIQGEIQQVVPGPVVTMFEFKPAPGVKISTIAARNDDIALSLKALAVRIEAPIPGKDSIGVEIPNEVRQTVSLREVIEHPVFSMAKSPLTLALGKDIQGSPQVADLASMPHLLVAGATGAGKSVCLNGFLVSMLFKATPDRVKLLLIDPKRIELAIYADLPHLVHPVVTDMTLAKSALEWAMSEMDSRYETLARLGVRNIEGFNQKLADMGDKRPEDLADLSPMPYLVIIIDELADLMMTAAKDVETCIVRLAQLARASGIHMILATQRPSVDVVTGLIKANFPTRISFQVTSRHDSRTILDTVGAERLLGKGDMLYKSGGSKLKRMHGAYVDESEIEALVAYWKARQPQQFDLDFSEWRKEGEATGPGGGAGDGGGVADDPMYAEAAEFVVGQGRASISLIQRRFRIGFNRAARYIEQMEADGMLGPQDGSKPRMVIKGRE</sequence>
<keyword evidence="5 15" id="KW-0812">Transmembrane</keyword>
<evidence type="ECO:0000256" key="9">
    <source>
        <dbReference type="ARBA" id="ARBA00022989"/>
    </source>
</evidence>
<feature type="compositionally biased region" description="Basic and acidic residues" evidence="14">
    <location>
        <begin position="218"/>
        <end position="260"/>
    </location>
</feature>
<accession>A0A238ZFV7</accession>
<keyword evidence="9 15" id="KW-1133">Transmembrane helix</keyword>
<evidence type="ECO:0000256" key="10">
    <source>
        <dbReference type="ARBA" id="ARBA00023125"/>
    </source>
</evidence>
<dbReference type="SMART" id="SM00843">
    <property type="entry name" value="Ftsk_gamma"/>
    <property type="match status" value="1"/>
</dbReference>
<dbReference type="SUPFAM" id="SSF52540">
    <property type="entry name" value="P-loop containing nucleoside triphosphate hydrolases"/>
    <property type="match status" value="1"/>
</dbReference>
<keyword evidence="10" id="KW-0238">DNA-binding</keyword>
<keyword evidence="11 15" id="KW-0472">Membrane</keyword>
<dbReference type="InterPro" id="IPR018541">
    <property type="entry name" value="Ftsk_gamma"/>
</dbReference>
<feature type="transmembrane region" description="Helical" evidence="15">
    <location>
        <begin position="80"/>
        <end position="104"/>
    </location>
</feature>
<dbReference type="InterPro" id="IPR002543">
    <property type="entry name" value="FtsK_dom"/>
</dbReference>
<evidence type="ECO:0000256" key="5">
    <source>
        <dbReference type="ARBA" id="ARBA00022692"/>
    </source>
</evidence>
<feature type="transmembrane region" description="Helical" evidence="15">
    <location>
        <begin position="169"/>
        <end position="195"/>
    </location>
</feature>
<keyword evidence="6 13" id="KW-0547">Nucleotide-binding</keyword>
<dbReference type="GO" id="GO:0005524">
    <property type="term" value="F:ATP binding"/>
    <property type="evidence" value="ECO:0007669"/>
    <property type="project" value="UniProtKB-UniRule"/>
</dbReference>
<evidence type="ECO:0000256" key="3">
    <source>
        <dbReference type="ARBA" id="ARBA00022475"/>
    </source>
</evidence>
<evidence type="ECO:0000256" key="14">
    <source>
        <dbReference type="SAM" id="MobiDB-lite"/>
    </source>
</evidence>
<evidence type="ECO:0000256" key="15">
    <source>
        <dbReference type="SAM" id="Phobius"/>
    </source>
</evidence>
<evidence type="ECO:0000256" key="12">
    <source>
        <dbReference type="ARBA" id="ARBA00023306"/>
    </source>
</evidence>
<evidence type="ECO:0000256" key="8">
    <source>
        <dbReference type="ARBA" id="ARBA00022840"/>
    </source>
</evidence>
<dbReference type="Gene3D" id="3.40.50.300">
    <property type="entry name" value="P-loop containing nucleotide triphosphate hydrolases"/>
    <property type="match status" value="1"/>
</dbReference>
<evidence type="ECO:0000256" key="7">
    <source>
        <dbReference type="ARBA" id="ARBA00022829"/>
    </source>
</evidence>
<keyword evidence="3" id="KW-1003">Cell membrane</keyword>
<dbReference type="Pfam" id="PF17854">
    <property type="entry name" value="FtsK_alpha"/>
    <property type="match status" value="1"/>
</dbReference>
<gene>
    <name evidence="17" type="ORF">SAMN04488503_1505</name>
</gene>
<evidence type="ECO:0000259" key="16">
    <source>
        <dbReference type="PROSITE" id="PS50901"/>
    </source>
</evidence>
<name>A0A238ZFV7_9BACT</name>
<dbReference type="InterPro" id="IPR036388">
    <property type="entry name" value="WH-like_DNA-bd_sf"/>
</dbReference>
<dbReference type="GO" id="GO:0003677">
    <property type="term" value="F:DNA binding"/>
    <property type="evidence" value="ECO:0007669"/>
    <property type="project" value="UniProtKB-KW"/>
</dbReference>
<evidence type="ECO:0000256" key="2">
    <source>
        <dbReference type="ARBA" id="ARBA00006474"/>
    </source>
</evidence>
<dbReference type="GO" id="GO:0051301">
    <property type="term" value="P:cell division"/>
    <property type="evidence" value="ECO:0007669"/>
    <property type="project" value="UniProtKB-KW"/>
</dbReference>
<dbReference type="AlphaFoldDB" id="A0A238ZFV7"/>
<dbReference type="Pfam" id="PF01580">
    <property type="entry name" value="FtsK_SpoIIIE"/>
    <property type="match status" value="1"/>
</dbReference>
<dbReference type="InterPro" id="IPR027417">
    <property type="entry name" value="P-loop_NTPase"/>
</dbReference>
<keyword evidence="8 13" id="KW-0067">ATP-binding</keyword>
<evidence type="ECO:0000256" key="1">
    <source>
        <dbReference type="ARBA" id="ARBA00004651"/>
    </source>
</evidence>
<evidence type="ECO:0000313" key="18">
    <source>
        <dbReference type="Proteomes" id="UP000198324"/>
    </source>
</evidence>
<keyword evidence="7" id="KW-0159">Chromosome partition</keyword>
<dbReference type="InterPro" id="IPR050206">
    <property type="entry name" value="FtsK/SpoIIIE/SftA"/>
</dbReference>
<feature type="binding site" evidence="13">
    <location>
        <begin position="455"/>
        <end position="462"/>
    </location>
    <ligand>
        <name>ATP</name>
        <dbReference type="ChEBI" id="CHEBI:30616"/>
    </ligand>
</feature>
<dbReference type="InterPro" id="IPR025199">
    <property type="entry name" value="FtsK_4TM"/>
</dbReference>
<proteinExistence type="inferred from homology"/>
<dbReference type="GO" id="GO:0005886">
    <property type="term" value="C:plasma membrane"/>
    <property type="evidence" value="ECO:0007669"/>
    <property type="project" value="UniProtKB-SubCell"/>
</dbReference>
<dbReference type="GO" id="GO:0007059">
    <property type="term" value="P:chromosome segregation"/>
    <property type="evidence" value="ECO:0007669"/>
    <property type="project" value="UniProtKB-KW"/>
</dbReference>
<reference evidence="17" key="1">
    <citation type="submission" date="2017-06" db="EMBL/GenBank/DDBJ databases">
        <authorList>
            <person name="Kim H.J."/>
            <person name="Triplett B.A."/>
        </authorList>
    </citation>
    <scope>NUCLEOTIDE SEQUENCE [LARGE SCALE GENOMIC DNA]</scope>
    <source>
        <strain evidence="17">DSM 13116</strain>
    </source>
</reference>
<feature type="transmembrane region" description="Helical" evidence="15">
    <location>
        <begin position="116"/>
        <end position="133"/>
    </location>
</feature>
<dbReference type="Gene3D" id="3.30.980.40">
    <property type="match status" value="1"/>
</dbReference>
<keyword evidence="12" id="KW-0131">Cell cycle</keyword>
<evidence type="ECO:0000256" key="13">
    <source>
        <dbReference type="PROSITE-ProRule" id="PRU00289"/>
    </source>
</evidence>
<comment type="subcellular location">
    <subcellularLocation>
        <location evidence="1">Cell membrane</location>
        <topology evidence="1">Multi-pass membrane protein</topology>
    </subcellularLocation>
</comment>
<comment type="similarity">
    <text evidence="2">Belongs to the FtsK/SpoIIIE/SftA family.</text>
</comment>
<evidence type="ECO:0000313" key="17">
    <source>
        <dbReference type="EMBL" id="SNR82160.1"/>
    </source>
</evidence>
<protein>
    <submittedName>
        <fullName evidence="17">DNA translocase FtsK</fullName>
    </submittedName>
</protein>
<keyword evidence="4" id="KW-0132">Cell division</keyword>